<evidence type="ECO:0000313" key="12">
    <source>
        <dbReference type="Proteomes" id="UP000325517"/>
    </source>
</evidence>
<evidence type="ECO:0000313" key="11">
    <source>
        <dbReference type="EMBL" id="QFG01047.1"/>
    </source>
</evidence>
<dbReference type="InterPro" id="IPR000515">
    <property type="entry name" value="MetI-like"/>
</dbReference>
<organism evidence="11 12">
    <name type="scientific">Psychrobacillus glaciei</name>
    <dbReference type="NCBI Taxonomy" id="2283160"/>
    <lineage>
        <taxon>Bacteria</taxon>
        <taxon>Bacillati</taxon>
        <taxon>Bacillota</taxon>
        <taxon>Bacilli</taxon>
        <taxon>Bacillales</taxon>
        <taxon>Bacillaceae</taxon>
        <taxon>Psychrobacillus</taxon>
    </lineage>
</organism>
<accession>A0A5J6SSS3</accession>
<evidence type="ECO:0000256" key="6">
    <source>
        <dbReference type="ARBA" id="ARBA00022970"/>
    </source>
</evidence>
<dbReference type="AlphaFoldDB" id="A0A5J6SSS3"/>
<dbReference type="KEGG" id="psyo:PB01_00350"/>
<dbReference type="InterPro" id="IPR043429">
    <property type="entry name" value="ArtM/GltK/GlnP/TcyL/YhdX-like"/>
</dbReference>
<keyword evidence="8 9" id="KW-0472">Membrane</keyword>
<keyword evidence="12" id="KW-1185">Reference proteome</keyword>
<feature type="domain" description="ABC transmembrane type-1" evidence="10">
    <location>
        <begin position="32"/>
        <end position="220"/>
    </location>
</feature>
<dbReference type="NCBIfam" id="TIGR01726">
    <property type="entry name" value="HEQRo_perm_3TM"/>
    <property type="match status" value="1"/>
</dbReference>
<dbReference type="GO" id="GO:0043190">
    <property type="term" value="C:ATP-binding cassette (ABC) transporter complex"/>
    <property type="evidence" value="ECO:0007669"/>
    <property type="project" value="InterPro"/>
</dbReference>
<proteinExistence type="inferred from homology"/>
<dbReference type="CDD" id="cd06261">
    <property type="entry name" value="TM_PBP2"/>
    <property type="match status" value="1"/>
</dbReference>
<evidence type="ECO:0000256" key="1">
    <source>
        <dbReference type="ARBA" id="ARBA00004651"/>
    </source>
</evidence>
<sequence>MFWNSFDIDPDKLERYITIARSSLQPLLEGAVVYTLPLSLITFVLGLAIAVLTALSRISNAKTLQWFARAYVSAIRGTPLLVQLFILFYGLPSIGIVIDPFPAAVLGFSLNVGAYASEVIRAAILSIPKGQWEAAQMIGMNYVQMMRRVILPQATRVSIPPLSNTFISLVKDTSLASLILVTEMFRRAQEIAATNYEFLLLYAEVAILYWVICFLLSIVQSNLENRFDRYVSK</sequence>
<evidence type="ECO:0000259" key="10">
    <source>
        <dbReference type="PROSITE" id="PS50928"/>
    </source>
</evidence>
<dbReference type="Proteomes" id="UP000325517">
    <property type="component" value="Chromosome"/>
</dbReference>
<dbReference type="FunFam" id="1.10.3720.10:FF:000009">
    <property type="entry name" value="Amino acid ABC transporter permease"/>
    <property type="match status" value="1"/>
</dbReference>
<name>A0A5J6SSS3_9BACI</name>
<keyword evidence="4" id="KW-1003">Cell membrane</keyword>
<gene>
    <name evidence="11" type="ORF">PB01_00350</name>
</gene>
<dbReference type="PROSITE" id="PS50928">
    <property type="entry name" value="ABC_TM1"/>
    <property type="match status" value="1"/>
</dbReference>
<keyword evidence="3 9" id="KW-0813">Transport</keyword>
<feature type="transmembrane region" description="Helical" evidence="9">
    <location>
        <begin position="199"/>
        <end position="219"/>
    </location>
</feature>
<evidence type="ECO:0000256" key="2">
    <source>
        <dbReference type="ARBA" id="ARBA00009306"/>
    </source>
</evidence>
<dbReference type="RefSeq" id="WP_151701907.1">
    <property type="nucleotide sequence ID" value="NZ_CP031223.1"/>
</dbReference>
<dbReference type="OrthoDB" id="9805999at2"/>
<protein>
    <submittedName>
        <fullName evidence="11">Amino acid ABC transporter permease</fullName>
    </submittedName>
</protein>
<keyword evidence="6" id="KW-0029">Amino-acid transport</keyword>
<reference evidence="11 12" key="1">
    <citation type="submission" date="2018-07" db="EMBL/GenBank/DDBJ databases">
        <title>Complete genome sequence of Psychrobacillus sp. PB01, isolated from iceberg, and comparative genome analysis of Psychrobacillus strains.</title>
        <authorList>
            <person name="Lee P.C."/>
        </authorList>
    </citation>
    <scope>NUCLEOTIDE SEQUENCE [LARGE SCALE GENOMIC DNA]</scope>
    <source>
        <strain evidence="11 12">PB01</strain>
    </source>
</reference>
<evidence type="ECO:0000256" key="9">
    <source>
        <dbReference type="RuleBase" id="RU363032"/>
    </source>
</evidence>
<dbReference type="InterPro" id="IPR035906">
    <property type="entry name" value="MetI-like_sf"/>
</dbReference>
<dbReference type="PANTHER" id="PTHR30614:SF0">
    <property type="entry name" value="L-CYSTINE TRANSPORT SYSTEM PERMEASE PROTEIN TCYL"/>
    <property type="match status" value="1"/>
</dbReference>
<dbReference type="Gene3D" id="1.10.3720.10">
    <property type="entry name" value="MetI-like"/>
    <property type="match status" value="1"/>
</dbReference>
<dbReference type="GO" id="GO:0015184">
    <property type="term" value="F:L-cystine transmembrane transporter activity"/>
    <property type="evidence" value="ECO:0007669"/>
    <property type="project" value="TreeGrafter"/>
</dbReference>
<dbReference type="Pfam" id="PF00528">
    <property type="entry name" value="BPD_transp_1"/>
    <property type="match status" value="1"/>
</dbReference>
<dbReference type="EMBL" id="CP031223">
    <property type="protein sequence ID" value="QFG01047.1"/>
    <property type="molecule type" value="Genomic_DNA"/>
</dbReference>
<feature type="transmembrane region" description="Helical" evidence="9">
    <location>
        <begin position="31"/>
        <end position="56"/>
    </location>
</feature>
<keyword evidence="7 9" id="KW-1133">Transmembrane helix</keyword>
<dbReference type="SUPFAM" id="SSF161098">
    <property type="entry name" value="MetI-like"/>
    <property type="match status" value="1"/>
</dbReference>
<comment type="similarity">
    <text evidence="2 9">Belongs to the binding-protein-dependent transport system permease family.</text>
</comment>
<keyword evidence="5 9" id="KW-0812">Transmembrane</keyword>
<dbReference type="InterPro" id="IPR010065">
    <property type="entry name" value="AA_ABC_transptr_permease_3TM"/>
</dbReference>
<evidence type="ECO:0000256" key="4">
    <source>
        <dbReference type="ARBA" id="ARBA00022475"/>
    </source>
</evidence>
<evidence type="ECO:0000256" key="7">
    <source>
        <dbReference type="ARBA" id="ARBA00022989"/>
    </source>
</evidence>
<evidence type="ECO:0000256" key="3">
    <source>
        <dbReference type="ARBA" id="ARBA00022448"/>
    </source>
</evidence>
<feature type="transmembrane region" description="Helical" evidence="9">
    <location>
        <begin position="77"/>
        <end position="98"/>
    </location>
</feature>
<evidence type="ECO:0000256" key="8">
    <source>
        <dbReference type="ARBA" id="ARBA00023136"/>
    </source>
</evidence>
<evidence type="ECO:0000256" key="5">
    <source>
        <dbReference type="ARBA" id="ARBA00022692"/>
    </source>
</evidence>
<dbReference type="PANTHER" id="PTHR30614">
    <property type="entry name" value="MEMBRANE COMPONENT OF AMINO ACID ABC TRANSPORTER"/>
    <property type="match status" value="1"/>
</dbReference>
<comment type="subcellular location">
    <subcellularLocation>
        <location evidence="1 9">Cell membrane</location>
        <topology evidence="1 9">Multi-pass membrane protein</topology>
    </subcellularLocation>
</comment>